<protein>
    <recommendedName>
        <fullName evidence="3">Lipoprotein</fullName>
    </recommendedName>
</protein>
<evidence type="ECO:0008006" key="3">
    <source>
        <dbReference type="Google" id="ProtNLM"/>
    </source>
</evidence>
<keyword evidence="2" id="KW-1185">Reference proteome</keyword>
<comment type="caution">
    <text evidence="1">The sequence shown here is derived from an EMBL/GenBank/DDBJ whole genome shotgun (WGS) entry which is preliminary data.</text>
</comment>
<sequence length="133" mass="14593">MKHLLKTITFSSVLFSGAACTQDNEVLKARDELVGIVGNETVSYLRYNTEEQPCITLSLESTGASKTLCNYTDQQGNSVDVRTDAAAVDYLSPKFTAQGLEVTLDLMSYYLDCQIPITKATIGEPACMFKDMD</sequence>
<dbReference type="RefSeq" id="WP_055732692.1">
    <property type="nucleotide sequence ID" value="NZ_BMDY01000003.1"/>
</dbReference>
<proteinExistence type="predicted"/>
<accession>A0ABQ1HZN9</accession>
<dbReference type="Proteomes" id="UP000651977">
    <property type="component" value="Unassembled WGS sequence"/>
</dbReference>
<name>A0ABQ1HZN9_9ALTE</name>
<gene>
    <name evidence="1" type="ORF">GCM10007414_08150</name>
</gene>
<evidence type="ECO:0000313" key="1">
    <source>
        <dbReference type="EMBL" id="GGA97534.1"/>
    </source>
</evidence>
<organism evidence="1 2">
    <name type="scientific">Agarivorans gilvus</name>
    <dbReference type="NCBI Taxonomy" id="680279"/>
    <lineage>
        <taxon>Bacteria</taxon>
        <taxon>Pseudomonadati</taxon>
        <taxon>Pseudomonadota</taxon>
        <taxon>Gammaproteobacteria</taxon>
        <taxon>Alteromonadales</taxon>
        <taxon>Alteromonadaceae</taxon>
        <taxon>Agarivorans</taxon>
    </lineage>
</organism>
<evidence type="ECO:0000313" key="2">
    <source>
        <dbReference type="Proteomes" id="UP000651977"/>
    </source>
</evidence>
<dbReference type="EMBL" id="BMDY01000003">
    <property type="protein sequence ID" value="GGA97534.1"/>
    <property type="molecule type" value="Genomic_DNA"/>
</dbReference>
<reference evidence="2" key="1">
    <citation type="journal article" date="2019" name="Int. J. Syst. Evol. Microbiol.">
        <title>The Global Catalogue of Microorganisms (GCM) 10K type strain sequencing project: providing services to taxonomists for standard genome sequencing and annotation.</title>
        <authorList>
            <consortium name="The Broad Institute Genomics Platform"/>
            <consortium name="The Broad Institute Genome Sequencing Center for Infectious Disease"/>
            <person name="Wu L."/>
            <person name="Ma J."/>
        </authorList>
    </citation>
    <scope>NUCLEOTIDE SEQUENCE [LARGE SCALE GENOMIC DNA]</scope>
    <source>
        <strain evidence="2">CGMCC 1.10131</strain>
    </source>
</reference>
<dbReference type="PROSITE" id="PS51257">
    <property type="entry name" value="PROKAR_LIPOPROTEIN"/>
    <property type="match status" value="1"/>
</dbReference>